<sequence>MTWLIVGLVAAILLSTLHKMMPRGRQLQLHRLRDRARELGFTVDRQASQHDDRLEGCIGYRLALPRCPLDQEFSARRLNGVWQMSGGESVQARLLAVLVTLPDNVLGLDRHGFTLVVHWQEPDDLASLERLDTALQPLRQPSVS</sequence>
<name>A0A1H1RRW4_9GAMM</name>
<dbReference type="AlphaFoldDB" id="A0A1H1RRW4"/>
<proteinExistence type="predicted"/>
<dbReference type="Proteomes" id="UP000243207">
    <property type="component" value="Chromosome I"/>
</dbReference>
<evidence type="ECO:0000313" key="2">
    <source>
        <dbReference type="Proteomes" id="UP000243207"/>
    </source>
</evidence>
<protein>
    <submittedName>
        <fullName evidence="1">Uncharacterized protein</fullName>
    </submittedName>
</protein>
<gene>
    <name evidence="1" type="ORF">SAMN05216421_1428</name>
</gene>
<reference evidence="2" key="1">
    <citation type="submission" date="2016-10" db="EMBL/GenBank/DDBJ databases">
        <authorList>
            <person name="Varghese N."/>
            <person name="Submissions S."/>
        </authorList>
    </citation>
    <scope>NUCLEOTIDE SEQUENCE [LARGE SCALE GENOMIC DNA]</scope>
    <source>
        <strain evidence="2">NRRL B-51270</strain>
    </source>
</reference>
<dbReference type="STRING" id="487184.SAMN05216421_1428"/>
<dbReference type="EMBL" id="LT629736">
    <property type="protein sequence ID" value="SDS38461.1"/>
    <property type="molecule type" value="Genomic_DNA"/>
</dbReference>
<accession>A0A1H1RRW4</accession>
<keyword evidence="2" id="KW-1185">Reference proteome</keyword>
<organism evidence="1 2">
    <name type="scientific">Halopseudomonas xinjiangensis</name>
    <dbReference type="NCBI Taxonomy" id="487184"/>
    <lineage>
        <taxon>Bacteria</taxon>
        <taxon>Pseudomonadati</taxon>
        <taxon>Pseudomonadota</taxon>
        <taxon>Gammaproteobacteria</taxon>
        <taxon>Pseudomonadales</taxon>
        <taxon>Pseudomonadaceae</taxon>
        <taxon>Halopseudomonas</taxon>
    </lineage>
</organism>
<dbReference type="OrthoDB" id="6878663at2"/>
<dbReference type="RefSeq" id="WP_093392582.1">
    <property type="nucleotide sequence ID" value="NZ_LT629736.1"/>
</dbReference>
<evidence type="ECO:0000313" key="1">
    <source>
        <dbReference type="EMBL" id="SDS38461.1"/>
    </source>
</evidence>